<dbReference type="CDD" id="cd03244">
    <property type="entry name" value="ABCC_MRP_domain2"/>
    <property type="match status" value="1"/>
</dbReference>
<dbReference type="PROSITE" id="PS50929">
    <property type="entry name" value="ABC_TM1F"/>
    <property type="match status" value="2"/>
</dbReference>
<dbReference type="Gene3D" id="1.20.1560.10">
    <property type="entry name" value="ABC transporter type 1, transmembrane domain"/>
    <property type="match status" value="2"/>
</dbReference>
<dbReference type="GO" id="GO:0140359">
    <property type="term" value="F:ABC-type transporter activity"/>
    <property type="evidence" value="ECO:0007669"/>
    <property type="project" value="InterPro"/>
</dbReference>
<dbReference type="InterPro" id="IPR011527">
    <property type="entry name" value="ABC1_TM_dom"/>
</dbReference>
<dbReference type="CDD" id="cd18596">
    <property type="entry name" value="ABC_6TM_VMR1_D1_like"/>
    <property type="match status" value="1"/>
</dbReference>
<feature type="transmembrane region" description="Helical" evidence="11">
    <location>
        <begin position="1061"/>
        <end position="1084"/>
    </location>
</feature>
<dbReference type="SMART" id="SM00382">
    <property type="entry name" value="AAA"/>
    <property type="match status" value="2"/>
</dbReference>
<protein>
    <submittedName>
        <fullName evidence="15">Uncharacterized protein</fullName>
    </submittedName>
</protein>
<evidence type="ECO:0000256" key="7">
    <source>
        <dbReference type="ARBA" id="ARBA00022989"/>
    </source>
</evidence>
<keyword evidence="4" id="KW-0677">Repeat</keyword>
<feature type="transmembrane region" description="Helical" evidence="11">
    <location>
        <begin position="1162"/>
        <end position="1182"/>
    </location>
</feature>
<sequence length="1608" mass="174638">MKALILPALCLAVALASLLFDVVSIRRVPAVALPLDATGMRGPSCRSKRIDKLLTAVVGVQFLLALAALSLSVLNAAPVAVIVDDAFWSAFWLISLCSIVHIHNKSARLATLGQAQWISYSAALCALMWQANEEKTGVSSFYAHGINSRDASALLHSVILALAFVTLSTELAQRYYQNVGATLMQTEGRQPSPELKVSWLSRLTFAWVDALLLQGEKKALEDPDVWDLISSDKAEEAVEIFERTKGDSKTFAWRLFEVRKGGLLKAALYQICYSILGYRGPFFMFLILKHLQEPEKYPYLGWLSLVGLFVTSCVGAALQAAFQVYCTRVAMSARSILVDQIYQKSLQRAAGVGKSCDETTEKEKKTIFHRSDEVKASFGQIITLMSSDVNSLRDVIQEGPNDLVGLPIDIGLGVSGLILLLGWQSGLIGLGVLAFTGPAISVVYKAAYAQILASRVATDARTTLTNEAIQNIRVLKFFGWEDSWAERIIDKRKEELRRVFKYSMTWIGMEVLRWLGTMGVVFVTLLWHTLVLGHILTPATAFTAIALLNIVGRTINFLPAVAMWMLRGHVAFSRINAFLNEDNLERYNETDSDNYVTSDGKVSIRQGEFLYMGSASSDSAPAPAAKPDAKKNRGCFRLLWKKAAAADEATEPLLSAPSAAEPAVAAPEFRLRDVNIDFPIGKLSAIVGPTGSGKTSLLLALLGEMRRASGQISLSDPRSKDVAYAAQTAWCMNDSVKNNILFGAEFDAERYERVLDACALRLDLGVIPGGENAEIGEKGINLSGGQKARISLARALYSPAAIILADDPLSAVDATTARTLLRECFLGDLMRNRTIIIVTHAVDLVLPEAAFVVCMRDGAVAGAGTLEEVLADPALQVSIEEESFVEEEKEEKEKEEAAIEVGAAEAAAVGSSDEAPAAGESNGTAAPALTSDADTSSEAAKLTTVEGMSRGKVDRATYLKYFASAGGMWVFCAFIFGVILTQASEYGSDWWVKRWTESVGNAEQATSMLSQTVSSCVSPSLFVAAGFVGSGKLVPDGHCAAPPMEAIGALDQMQDDRDRTLYFLGIYALFNVAVLVVDVSTYCLRVVCAQRASAEMHTDLLTAVLRSPMRWFEQIPSGRIIARFSKDLGTIDGPLIQVLHMFLQAIFLITCTLIVISWAVPISLIAIPFIILVYGRVGLLYVSNSRELKRLDSVTSSPIYSLFGETLQGVTTIRAYGAESRLIQRMWDLLDKNHRHFFYSVVSGQWFNLRCNLLSAAFLAAVTAAILLGGLSAAWAGLVLNYQMQLVQRIRMAIQLRARLDMQLNSVERVMEYVAIPSEPPAIVENYRAPPVWPSEGQITVKDLVIRYNPQGPDVLRGLSFTTGKSEKIGVVGRTGAGKSTLSLAFLRIVPIVSGTIEIDGIDIGKLGLKDLRTRLTIVPQDPVLFEGTIRSNLDPLDAHTDAEIWSAVRDVGLVESLERNGAAAAAAATAAPPSASGEAFTFSLEFAIEENGGNLSLGQRQLVCLARALIRRSRVIILDEASASIDYVADALIQKAIRVSFKSSTVLTIAHRIRSIADYDRVLVLDSGKVVEYDTPANLMDKAGGVFARMCRQTGQAEELRALASKK</sequence>
<feature type="transmembrane region" description="Helical" evidence="11">
    <location>
        <begin position="1253"/>
        <end position="1278"/>
    </location>
</feature>
<evidence type="ECO:0000256" key="9">
    <source>
        <dbReference type="SAM" id="Coils"/>
    </source>
</evidence>
<organism evidence="15 16">
    <name type="scientific">Geranomyces variabilis</name>
    <dbReference type="NCBI Taxonomy" id="109894"/>
    <lineage>
        <taxon>Eukaryota</taxon>
        <taxon>Fungi</taxon>
        <taxon>Fungi incertae sedis</taxon>
        <taxon>Chytridiomycota</taxon>
        <taxon>Chytridiomycota incertae sedis</taxon>
        <taxon>Chytridiomycetes</taxon>
        <taxon>Spizellomycetales</taxon>
        <taxon>Powellomycetaceae</taxon>
        <taxon>Geranomyces</taxon>
    </lineage>
</organism>
<feature type="transmembrane region" description="Helical" evidence="11">
    <location>
        <begin position="542"/>
        <end position="566"/>
    </location>
</feature>
<dbReference type="FunFam" id="3.40.50.300:FF:000997">
    <property type="entry name" value="Multidrug resistance-associated protein 1"/>
    <property type="match status" value="1"/>
</dbReference>
<evidence type="ECO:0000256" key="6">
    <source>
        <dbReference type="ARBA" id="ARBA00022840"/>
    </source>
</evidence>
<proteinExistence type="predicted"/>
<keyword evidence="3 11" id="KW-0812">Transmembrane</keyword>
<evidence type="ECO:0000259" key="14">
    <source>
        <dbReference type="PROSITE" id="PS50929"/>
    </source>
</evidence>
<feature type="domain" description="ABC transporter" evidence="13">
    <location>
        <begin position="1339"/>
        <end position="1593"/>
    </location>
</feature>
<keyword evidence="2" id="KW-0813">Transport</keyword>
<feature type="transmembrane region" description="Helical" evidence="11">
    <location>
        <begin position="153"/>
        <end position="176"/>
    </location>
</feature>
<dbReference type="InterPro" id="IPR017871">
    <property type="entry name" value="ABC_transporter-like_CS"/>
</dbReference>
<feature type="transmembrane region" description="Helical" evidence="11">
    <location>
        <begin position="86"/>
        <end position="103"/>
    </location>
</feature>
<dbReference type="EMBL" id="JADGJQ010000001">
    <property type="protein sequence ID" value="KAJ3185467.1"/>
    <property type="molecule type" value="Genomic_DNA"/>
</dbReference>
<gene>
    <name evidence="15" type="ORF">HDU87_000088</name>
</gene>
<evidence type="ECO:0000256" key="10">
    <source>
        <dbReference type="SAM" id="MobiDB-lite"/>
    </source>
</evidence>
<evidence type="ECO:0000256" key="8">
    <source>
        <dbReference type="ARBA" id="ARBA00023136"/>
    </source>
</evidence>
<evidence type="ECO:0000256" key="2">
    <source>
        <dbReference type="ARBA" id="ARBA00022448"/>
    </source>
</evidence>
<feature type="transmembrane region" description="Helical" evidence="11">
    <location>
        <begin position="410"/>
        <end position="435"/>
    </location>
</feature>
<feature type="transmembrane region" description="Helical" evidence="11">
    <location>
        <begin position="54"/>
        <end position="74"/>
    </location>
</feature>
<dbReference type="Proteomes" id="UP001212152">
    <property type="component" value="Unassembled WGS sequence"/>
</dbReference>
<dbReference type="Pfam" id="PF00005">
    <property type="entry name" value="ABC_tran"/>
    <property type="match status" value="2"/>
</dbReference>
<dbReference type="Pfam" id="PF00664">
    <property type="entry name" value="ABC_membrane"/>
    <property type="match status" value="2"/>
</dbReference>
<evidence type="ECO:0000256" key="4">
    <source>
        <dbReference type="ARBA" id="ARBA00022737"/>
    </source>
</evidence>
<feature type="transmembrane region" description="Helical" evidence="11">
    <location>
        <begin position="511"/>
        <end position="536"/>
    </location>
</feature>
<feature type="transmembrane region" description="Helical" evidence="11">
    <location>
        <begin position="1135"/>
        <end position="1156"/>
    </location>
</feature>
<evidence type="ECO:0000256" key="5">
    <source>
        <dbReference type="ARBA" id="ARBA00022741"/>
    </source>
</evidence>
<evidence type="ECO:0000256" key="3">
    <source>
        <dbReference type="ARBA" id="ARBA00022692"/>
    </source>
</evidence>
<feature type="domain" description="ABC transporter" evidence="13">
    <location>
        <begin position="654"/>
        <end position="882"/>
    </location>
</feature>
<dbReference type="SUPFAM" id="SSF90123">
    <property type="entry name" value="ABC transporter transmembrane region"/>
    <property type="match status" value="2"/>
</dbReference>
<feature type="coiled-coil region" evidence="9">
    <location>
        <begin position="875"/>
        <end position="907"/>
    </location>
</feature>
<dbReference type="GO" id="GO:0005524">
    <property type="term" value="F:ATP binding"/>
    <property type="evidence" value="ECO:0007669"/>
    <property type="project" value="UniProtKB-KW"/>
</dbReference>
<feature type="domain" description="ABC transmembrane type-1" evidence="14">
    <location>
        <begin position="975"/>
        <end position="1302"/>
    </location>
</feature>
<dbReference type="Gene3D" id="3.40.50.300">
    <property type="entry name" value="P-loop containing nucleotide triphosphate hydrolases"/>
    <property type="match status" value="2"/>
</dbReference>
<dbReference type="CDD" id="cd18604">
    <property type="entry name" value="ABC_6TM_VMR1_D2_like"/>
    <property type="match status" value="1"/>
</dbReference>
<evidence type="ECO:0000256" key="12">
    <source>
        <dbReference type="SAM" id="SignalP"/>
    </source>
</evidence>
<feature type="region of interest" description="Disordered" evidence="10">
    <location>
        <begin position="910"/>
        <end position="937"/>
    </location>
</feature>
<keyword evidence="12" id="KW-0732">Signal</keyword>
<dbReference type="InterPro" id="IPR027417">
    <property type="entry name" value="P-loop_NTPase"/>
</dbReference>
<evidence type="ECO:0000259" key="13">
    <source>
        <dbReference type="PROSITE" id="PS50893"/>
    </source>
</evidence>
<feature type="transmembrane region" description="Helical" evidence="11">
    <location>
        <begin position="115"/>
        <end position="132"/>
    </location>
</feature>
<dbReference type="FunFam" id="3.40.50.300:FF:000565">
    <property type="entry name" value="ABC bile acid transporter"/>
    <property type="match status" value="1"/>
</dbReference>
<evidence type="ECO:0000313" key="16">
    <source>
        <dbReference type="Proteomes" id="UP001212152"/>
    </source>
</evidence>
<dbReference type="InterPro" id="IPR036640">
    <property type="entry name" value="ABC1_TM_sf"/>
</dbReference>
<dbReference type="InterPro" id="IPR003593">
    <property type="entry name" value="AAA+_ATPase"/>
</dbReference>
<keyword evidence="9" id="KW-0175">Coiled coil</keyword>
<keyword evidence="5" id="KW-0547">Nucleotide-binding</keyword>
<comment type="caution">
    <text evidence="15">The sequence shown here is derived from an EMBL/GenBank/DDBJ whole genome shotgun (WGS) entry which is preliminary data.</text>
</comment>
<evidence type="ECO:0000256" key="1">
    <source>
        <dbReference type="ARBA" id="ARBA00004141"/>
    </source>
</evidence>
<feature type="domain" description="ABC transmembrane type-1" evidence="14">
    <location>
        <begin position="266"/>
        <end position="561"/>
    </location>
</feature>
<dbReference type="CDD" id="cd03250">
    <property type="entry name" value="ABCC_MRP_domain1"/>
    <property type="match status" value="1"/>
</dbReference>
<evidence type="ECO:0000256" key="11">
    <source>
        <dbReference type="SAM" id="Phobius"/>
    </source>
</evidence>
<evidence type="ECO:0000313" key="15">
    <source>
        <dbReference type="EMBL" id="KAJ3185467.1"/>
    </source>
</evidence>
<feature type="transmembrane region" description="Helical" evidence="11">
    <location>
        <begin position="300"/>
        <end position="322"/>
    </location>
</feature>
<keyword evidence="7 11" id="KW-1133">Transmembrane helix</keyword>
<feature type="transmembrane region" description="Helical" evidence="11">
    <location>
        <begin position="958"/>
        <end position="980"/>
    </location>
</feature>
<dbReference type="PANTHER" id="PTHR24223">
    <property type="entry name" value="ATP-BINDING CASSETTE SUB-FAMILY C"/>
    <property type="match status" value="1"/>
</dbReference>
<name>A0AAD5TSB7_9FUNG</name>
<feature type="chain" id="PRO_5042169167" evidence="12">
    <location>
        <begin position="17"/>
        <end position="1608"/>
    </location>
</feature>
<accession>A0AAD5TSB7</accession>
<dbReference type="InterPro" id="IPR050173">
    <property type="entry name" value="ABC_transporter_C-like"/>
</dbReference>
<dbReference type="PROSITE" id="PS00211">
    <property type="entry name" value="ABC_TRANSPORTER_1"/>
    <property type="match status" value="2"/>
</dbReference>
<comment type="subcellular location">
    <subcellularLocation>
        <location evidence="1">Membrane</location>
        <topology evidence="1">Multi-pass membrane protein</topology>
    </subcellularLocation>
</comment>
<dbReference type="InterPro" id="IPR003439">
    <property type="entry name" value="ABC_transporter-like_ATP-bd"/>
</dbReference>
<dbReference type="SUPFAM" id="SSF52540">
    <property type="entry name" value="P-loop containing nucleoside triphosphate hydrolases"/>
    <property type="match status" value="2"/>
</dbReference>
<keyword evidence="6" id="KW-0067">ATP-binding</keyword>
<dbReference type="GO" id="GO:0016020">
    <property type="term" value="C:membrane"/>
    <property type="evidence" value="ECO:0007669"/>
    <property type="project" value="UniProtKB-SubCell"/>
</dbReference>
<dbReference type="GO" id="GO:0016887">
    <property type="term" value="F:ATP hydrolysis activity"/>
    <property type="evidence" value="ECO:0007669"/>
    <property type="project" value="InterPro"/>
</dbReference>
<keyword evidence="8 11" id="KW-0472">Membrane</keyword>
<keyword evidence="16" id="KW-1185">Reference proteome</keyword>
<reference evidence="15" key="1">
    <citation type="submission" date="2020-05" db="EMBL/GenBank/DDBJ databases">
        <title>Phylogenomic resolution of chytrid fungi.</title>
        <authorList>
            <person name="Stajich J.E."/>
            <person name="Amses K."/>
            <person name="Simmons R."/>
            <person name="Seto K."/>
            <person name="Myers J."/>
            <person name="Bonds A."/>
            <person name="Quandt C.A."/>
            <person name="Barry K."/>
            <person name="Liu P."/>
            <person name="Grigoriev I."/>
            <person name="Longcore J.E."/>
            <person name="James T.Y."/>
        </authorList>
    </citation>
    <scope>NUCLEOTIDE SEQUENCE</scope>
    <source>
        <strain evidence="15">JEL0379</strain>
    </source>
</reference>
<dbReference type="PROSITE" id="PS50893">
    <property type="entry name" value="ABC_TRANSPORTER_2"/>
    <property type="match status" value="2"/>
</dbReference>
<feature type="transmembrane region" description="Helical" evidence="11">
    <location>
        <begin position="267"/>
        <end position="288"/>
    </location>
</feature>
<feature type="signal peptide" evidence="12">
    <location>
        <begin position="1"/>
        <end position="16"/>
    </location>
</feature>
<dbReference type="PANTHER" id="PTHR24223:SF353">
    <property type="entry name" value="ABC TRANSPORTER ATP-BINDING PROTEIN_PERMEASE VMR1-RELATED"/>
    <property type="match status" value="1"/>
</dbReference>